<reference evidence="2" key="1">
    <citation type="submission" date="2022-07" db="EMBL/GenBank/DDBJ databases">
        <title>Enhanced cultured diversity of the mouse gut microbiota enables custom-made synthetic communities.</title>
        <authorList>
            <person name="Afrizal A."/>
        </authorList>
    </citation>
    <scope>NUCLEOTIDE SEQUENCE</scope>
    <source>
        <strain evidence="2">DSM 28593</strain>
    </source>
</reference>
<evidence type="ECO:0000313" key="2">
    <source>
        <dbReference type="EMBL" id="MCR1897893.1"/>
    </source>
</evidence>
<dbReference type="RefSeq" id="WP_257529359.1">
    <property type="nucleotide sequence ID" value="NZ_JANKAS010000002.1"/>
</dbReference>
<organism evidence="2 3">
    <name type="scientific">Irregularibacter muris</name>
    <dbReference type="NCBI Taxonomy" id="1796619"/>
    <lineage>
        <taxon>Bacteria</taxon>
        <taxon>Bacillati</taxon>
        <taxon>Bacillota</taxon>
        <taxon>Clostridia</taxon>
        <taxon>Eubacteriales</taxon>
        <taxon>Eubacteriaceae</taxon>
        <taxon>Irregularibacter</taxon>
    </lineage>
</organism>
<keyword evidence="3" id="KW-1185">Reference proteome</keyword>
<comment type="caution">
    <text evidence="2">The sequence shown here is derived from an EMBL/GenBank/DDBJ whole genome shotgun (WGS) entry which is preliminary data.</text>
</comment>
<dbReference type="Proteomes" id="UP001205748">
    <property type="component" value="Unassembled WGS sequence"/>
</dbReference>
<protein>
    <submittedName>
        <fullName evidence="2">Uncharacterized protein</fullName>
    </submittedName>
</protein>
<proteinExistence type="predicted"/>
<gene>
    <name evidence="2" type="ORF">NSA47_02685</name>
</gene>
<sequence length="453" mass="54878">MKQYIVNVLFDKWQGYHPISWQGETEDYFALYNVHHSIYPKRYSGYRILQRLNSQHNKCTVENEYFYQDDSLSQEDFIKHIPINHYICSPSILGEEFVYRIVLPITPPSSFFDGFRSGYYIRNVEECYNPRVYHDPFTFSTLKESCFIYINEGQAILETIDWKIYPHVGRDFLIKQEDIEGFVKNMEKWGWHLQYPLFSEKDVYDRLKRKENQIQELKNLFKDQNIREKYIYRIFQCIHKQQLEQLKGEVYIEIADIRNSLVLIWDEALELKNIYRKFRPLEKAPEINLEDIQELYGRVSEIALKETSGKHRILSEMLETIQWKKKYIEYFSDFNLLKDWIFTAMEPLHAFSAQLEIKDKNQYFNTENLHKQLIFGSNKYTISFDERIKVEPRLNKKDKTPQEQLKILLKDYKNIPEPYTKKMIEKQKENLEITMKMIKEMKSLYLDNSKERT</sequence>
<feature type="coiled-coil region" evidence="1">
    <location>
        <begin position="200"/>
        <end position="227"/>
    </location>
</feature>
<name>A0AAE3HG00_9FIRM</name>
<accession>A0AAE3HG00</accession>
<dbReference type="EMBL" id="JANKAS010000002">
    <property type="protein sequence ID" value="MCR1897893.1"/>
    <property type="molecule type" value="Genomic_DNA"/>
</dbReference>
<evidence type="ECO:0000313" key="3">
    <source>
        <dbReference type="Proteomes" id="UP001205748"/>
    </source>
</evidence>
<evidence type="ECO:0000256" key="1">
    <source>
        <dbReference type="SAM" id="Coils"/>
    </source>
</evidence>
<dbReference type="AlphaFoldDB" id="A0AAE3HG00"/>
<keyword evidence="1" id="KW-0175">Coiled coil</keyword>